<comment type="caution">
    <text evidence="2">The sequence shown here is derived from an EMBL/GenBank/DDBJ whole genome shotgun (WGS) entry which is preliminary data.</text>
</comment>
<evidence type="ECO:0000313" key="3">
    <source>
        <dbReference type="Proteomes" id="UP000215914"/>
    </source>
</evidence>
<gene>
    <name evidence="2" type="ORF">HanXRQr2_Chr17g0802281</name>
</gene>
<reference evidence="2" key="1">
    <citation type="journal article" date="2017" name="Nature">
        <title>The sunflower genome provides insights into oil metabolism, flowering and Asterid evolution.</title>
        <authorList>
            <person name="Badouin H."/>
            <person name="Gouzy J."/>
            <person name="Grassa C.J."/>
            <person name="Murat F."/>
            <person name="Staton S.E."/>
            <person name="Cottret L."/>
            <person name="Lelandais-Briere C."/>
            <person name="Owens G.L."/>
            <person name="Carrere S."/>
            <person name="Mayjonade B."/>
            <person name="Legrand L."/>
            <person name="Gill N."/>
            <person name="Kane N.C."/>
            <person name="Bowers J.E."/>
            <person name="Hubner S."/>
            <person name="Bellec A."/>
            <person name="Berard A."/>
            <person name="Berges H."/>
            <person name="Blanchet N."/>
            <person name="Boniface M.C."/>
            <person name="Brunel D."/>
            <person name="Catrice O."/>
            <person name="Chaidir N."/>
            <person name="Claudel C."/>
            <person name="Donnadieu C."/>
            <person name="Faraut T."/>
            <person name="Fievet G."/>
            <person name="Helmstetter N."/>
            <person name="King M."/>
            <person name="Knapp S.J."/>
            <person name="Lai Z."/>
            <person name="Le Paslier M.C."/>
            <person name="Lippi Y."/>
            <person name="Lorenzon L."/>
            <person name="Mandel J.R."/>
            <person name="Marage G."/>
            <person name="Marchand G."/>
            <person name="Marquand E."/>
            <person name="Bret-Mestries E."/>
            <person name="Morien E."/>
            <person name="Nambeesan S."/>
            <person name="Nguyen T."/>
            <person name="Pegot-Espagnet P."/>
            <person name="Pouilly N."/>
            <person name="Raftis F."/>
            <person name="Sallet E."/>
            <person name="Schiex T."/>
            <person name="Thomas J."/>
            <person name="Vandecasteele C."/>
            <person name="Vares D."/>
            <person name="Vear F."/>
            <person name="Vautrin S."/>
            <person name="Crespi M."/>
            <person name="Mangin B."/>
            <person name="Burke J.M."/>
            <person name="Salse J."/>
            <person name="Munos S."/>
            <person name="Vincourt P."/>
            <person name="Rieseberg L.H."/>
            <person name="Langlade N.B."/>
        </authorList>
    </citation>
    <scope>NUCLEOTIDE SEQUENCE</scope>
    <source>
        <tissue evidence="2">Leaves</tissue>
    </source>
</reference>
<name>A0A9K3DGZ4_HELAN</name>
<evidence type="ECO:0000313" key="2">
    <source>
        <dbReference type="EMBL" id="KAF5755392.1"/>
    </source>
</evidence>
<proteinExistence type="predicted"/>
<sequence length="58" mass="6175">MFRVVVQWPRHALKLANKETLSKSTSATSMASSGGSPSCTGALLQIPADDTATTPYHR</sequence>
<dbReference type="Gramene" id="mRNA:HanXRQr2_Chr17g0802281">
    <property type="protein sequence ID" value="mRNA:HanXRQr2_Chr17g0802281"/>
    <property type="gene ID" value="HanXRQr2_Chr17g0802281"/>
</dbReference>
<dbReference type="EMBL" id="MNCJ02000332">
    <property type="protein sequence ID" value="KAF5755392.1"/>
    <property type="molecule type" value="Genomic_DNA"/>
</dbReference>
<keyword evidence="3" id="KW-1185">Reference proteome</keyword>
<organism evidence="2 3">
    <name type="scientific">Helianthus annuus</name>
    <name type="common">Common sunflower</name>
    <dbReference type="NCBI Taxonomy" id="4232"/>
    <lineage>
        <taxon>Eukaryota</taxon>
        <taxon>Viridiplantae</taxon>
        <taxon>Streptophyta</taxon>
        <taxon>Embryophyta</taxon>
        <taxon>Tracheophyta</taxon>
        <taxon>Spermatophyta</taxon>
        <taxon>Magnoliopsida</taxon>
        <taxon>eudicotyledons</taxon>
        <taxon>Gunneridae</taxon>
        <taxon>Pentapetalae</taxon>
        <taxon>asterids</taxon>
        <taxon>campanulids</taxon>
        <taxon>Asterales</taxon>
        <taxon>Asteraceae</taxon>
        <taxon>Asteroideae</taxon>
        <taxon>Heliantheae alliance</taxon>
        <taxon>Heliantheae</taxon>
        <taxon>Helianthus</taxon>
    </lineage>
</organism>
<reference evidence="2" key="2">
    <citation type="submission" date="2020-06" db="EMBL/GenBank/DDBJ databases">
        <title>Helianthus annuus Genome sequencing and assembly Release 2.</title>
        <authorList>
            <person name="Gouzy J."/>
            <person name="Langlade N."/>
            <person name="Munos S."/>
        </authorList>
    </citation>
    <scope>NUCLEOTIDE SEQUENCE</scope>
    <source>
        <tissue evidence="2">Leaves</tissue>
    </source>
</reference>
<feature type="compositionally biased region" description="Low complexity" evidence="1">
    <location>
        <begin position="22"/>
        <end position="38"/>
    </location>
</feature>
<dbReference type="Proteomes" id="UP000215914">
    <property type="component" value="Unassembled WGS sequence"/>
</dbReference>
<accession>A0A9K3DGZ4</accession>
<dbReference type="AlphaFoldDB" id="A0A9K3DGZ4"/>
<feature type="region of interest" description="Disordered" evidence="1">
    <location>
        <begin position="19"/>
        <end position="58"/>
    </location>
</feature>
<evidence type="ECO:0000256" key="1">
    <source>
        <dbReference type="SAM" id="MobiDB-lite"/>
    </source>
</evidence>
<protein>
    <submittedName>
        <fullName evidence="2">Uncharacterized protein</fullName>
    </submittedName>
</protein>